<accession>A0A371GQW9</accession>
<dbReference type="Pfam" id="PF24924">
    <property type="entry name" value="DUF7745"/>
    <property type="match status" value="1"/>
</dbReference>
<sequence>MSTVEWTRHLDEASEKSICWYPQWNEREDTIIRCGGFPNVPLRGTQGAINYNPELVPRQAGYPMALPPSEEAITPFVIHDLGVNLTFEDPRLSTNKESDPSHARPYGSSKRKLRGNLEHPRREDANKRACLEKESWSRAIAQERYFREIERDQALTKKEKLKVALADSWKKEVEGND</sequence>
<name>A0A371GQW9_MUCPR</name>
<feature type="region of interest" description="Disordered" evidence="1">
    <location>
        <begin position="91"/>
        <end position="126"/>
    </location>
</feature>
<dbReference type="InterPro" id="IPR056647">
    <property type="entry name" value="DUF7745"/>
</dbReference>
<dbReference type="Proteomes" id="UP000257109">
    <property type="component" value="Unassembled WGS sequence"/>
</dbReference>
<reference evidence="3" key="1">
    <citation type="submission" date="2018-05" db="EMBL/GenBank/DDBJ databases">
        <title>Draft genome of Mucuna pruriens seed.</title>
        <authorList>
            <person name="Nnadi N.E."/>
            <person name="Vos R."/>
            <person name="Hasami M.H."/>
            <person name="Devisetty U.K."/>
            <person name="Aguiy J.C."/>
        </authorList>
    </citation>
    <scope>NUCLEOTIDE SEQUENCE [LARGE SCALE GENOMIC DNA]</scope>
    <source>
        <strain evidence="3">JCA_2017</strain>
    </source>
</reference>
<feature type="non-terminal residue" evidence="3">
    <location>
        <position position="1"/>
    </location>
</feature>
<feature type="compositionally biased region" description="Basic and acidic residues" evidence="1">
    <location>
        <begin position="115"/>
        <end position="126"/>
    </location>
</feature>
<dbReference type="PANTHER" id="PTHR48154:SF1">
    <property type="entry name" value="PROTEIN, PUTATIVE-RELATED"/>
    <property type="match status" value="1"/>
</dbReference>
<keyword evidence="4" id="KW-1185">Reference proteome</keyword>
<dbReference type="AlphaFoldDB" id="A0A371GQW9"/>
<dbReference type="OrthoDB" id="1396996at2759"/>
<evidence type="ECO:0000313" key="3">
    <source>
        <dbReference type="EMBL" id="RDX92949.1"/>
    </source>
</evidence>
<gene>
    <name evidence="3" type="ORF">CR513_24846</name>
</gene>
<organism evidence="3 4">
    <name type="scientific">Mucuna pruriens</name>
    <name type="common">Velvet bean</name>
    <name type="synonym">Dolichos pruriens</name>
    <dbReference type="NCBI Taxonomy" id="157652"/>
    <lineage>
        <taxon>Eukaryota</taxon>
        <taxon>Viridiplantae</taxon>
        <taxon>Streptophyta</taxon>
        <taxon>Embryophyta</taxon>
        <taxon>Tracheophyta</taxon>
        <taxon>Spermatophyta</taxon>
        <taxon>Magnoliopsida</taxon>
        <taxon>eudicotyledons</taxon>
        <taxon>Gunneridae</taxon>
        <taxon>Pentapetalae</taxon>
        <taxon>rosids</taxon>
        <taxon>fabids</taxon>
        <taxon>Fabales</taxon>
        <taxon>Fabaceae</taxon>
        <taxon>Papilionoideae</taxon>
        <taxon>50 kb inversion clade</taxon>
        <taxon>NPAAA clade</taxon>
        <taxon>indigoferoid/millettioid clade</taxon>
        <taxon>Phaseoleae</taxon>
        <taxon>Mucuna</taxon>
    </lineage>
</organism>
<feature type="compositionally biased region" description="Basic and acidic residues" evidence="1">
    <location>
        <begin position="91"/>
        <end position="102"/>
    </location>
</feature>
<dbReference type="PANTHER" id="PTHR48154">
    <property type="entry name" value="PROTEIN, PUTATIVE-RELATED"/>
    <property type="match status" value="1"/>
</dbReference>
<evidence type="ECO:0000313" key="4">
    <source>
        <dbReference type="Proteomes" id="UP000257109"/>
    </source>
</evidence>
<dbReference type="EMBL" id="QJKJ01004732">
    <property type="protein sequence ID" value="RDX92949.1"/>
    <property type="molecule type" value="Genomic_DNA"/>
</dbReference>
<evidence type="ECO:0000256" key="1">
    <source>
        <dbReference type="SAM" id="MobiDB-lite"/>
    </source>
</evidence>
<comment type="caution">
    <text evidence="3">The sequence shown here is derived from an EMBL/GenBank/DDBJ whole genome shotgun (WGS) entry which is preliminary data.</text>
</comment>
<evidence type="ECO:0000259" key="2">
    <source>
        <dbReference type="Pfam" id="PF24924"/>
    </source>
</evidence>
<feature type="domain" description="DUF7745" evidence="2">
    <location>
        <begin position="3"/>
        <end position="80"/>
    </location>
</feature>
<proteinExistence type="predicted"/>
<protein>
    <recommendedName>
        <fullName evidence="2">DUF7745 domain-containing protein</fullName>
    </recommendedName>
</protein>